<dbReference type="Gene3D" id="1.20.58.2190">
    <property type="match status" value="1"/>
</dbReference>
<dbReference type="Pfam" id="PF09409">
    <property type="entry name" value="PUB"/>
    <property type="match status" value="1"/>
</dbReference>
<dbReference type="InterPro" id="IPR018997">
    <property type="entry name" value="PUB_domain"/>
</dbReference>
<feature type="region of interest" description="Disordered" evidence="1">
    <location>
        <begin position="1"/>
        <end position="74"/>
    </location>
</feature>
<dbReference type="Proteomes" id="UP000585474">
    <property type="component" value="Unassembled WGS sequence"/>
</dbReference>
<accession>A0A7J0FFX4</accession>
<proteinExistence type="predicted"/>
<dbReference type="OrthoDB" id="49605at2759"/>
<gene>
    <name evidence="3" type="ORF">Acr_12g0001330</name>
</gene>
<dbReference type="SMART" id="SM00580">
    <property type="entry name" value="PUG"/>
    <property type="match status" value="1"/>
</dbReference>
<evidence type="ECO:0000313" key="4">
    <source>
        <dbReference type="Proteomes" id="UP000585474"/>
    </source>
</evidence>
<feature type="domain" description="PUB" evidence="2">
    <location>
        <begin position="104"/>
        <end position="180"/>
    </location>
</feature>
<feature type="compositionally biased region" description="Basic and acidic residues" evidence="1">
    <location>
        <begin position="62"/>
        <end position="74"/>
    </location>
</feature>
<dbReference type="CDD" id="cd10463">
    <property type="entry name" value="PUB_WLM"/>
    <property type="match status" value="1"/>
</dbReference>
<protein>
    <recommendedName>
        <fullName evidence="2">PUB domain-containing protein</fullName>
    </recommendedName>
</protein>
<evidence type="ECO:0000313" key="3">
    <source>
        <dbReference type="EMBL" id="GFY97592.1"/>
    </source>
</evidence>
<organism evidence="3 4">
    <name type="scientific">Actinidia rufa</name>
    <dbReference type="NCBI Taxonomy" id="165716"/>
    <lineage>
        <taxon>Eukaryota</taxon>
        <taxon>Viridiplantae</taxon>
        <taxon>Streptophyta</taxon>
        <taxon>Embryophyta</taxon>
        <taxon>Tracheophyta</taxon>
        <taxon>Spermatophyta</taxon>
        <taxon>Magnoliopsida</taxon>
        <taxon>eudicotyledons</taxon>
        <taxon>Gunneridae</taxon>
        <taxon>Pentapetalae</taxon>
        <taxon>asterids</taxon>
        <taxon>Ericales</taxon>
        <taxon>Actinidiaceae</taxon>
        <taxon>Actinidia</taxon>
    </lineage>
</organism>
<feature type="compositionally biased region" description="Basic and acidic residues" evidence="1">
    <location>
        <begin position="29"/>
        <end position="51"/>
    </location>
</feature>
<name>A0A7J0FFX4_9ERIC</name>
<sequence length="195" mass="22130">MGYGNIARSDKDDTEAIETIENKTQLSTADKEPDPDDSHANGVKQAEDTKDNLVTQQRIPRIHTDEPDPGDEELRRIQDPVTIICTRLQKAIELLQSEVNRTEIAGVLETLFRIIRNLIEHPSEMKFKRIRKANPLIQRNVANYKAAMDILFLIGFNEDVVSDEIGKAETYLVLKRNDPGLLWLAKSSLETCIAY</sequence>
<comment type="caution">
    <text evidence="3">The sequence shown here is derived from an EMBL/GenBank/DDBJ whole genome shotgun (WGS) entry which is preliminary data.</text>
</comment>
<dbReference type="SUPFAM" id="SSF143503">
    <property type="entry name" value="PUG domain-like"/>
    <property type="match status" value="1"/>
</dbReference>
<dbReference type="EMBL" id="BJWL01000012">
    <property type="protein sequence ID" value="GFY97592.1"/>
    <property type="molecule type" value="Genomic_DNA"/>
</dbReference>
<reference evidence="3 4" key="1">
    <citation type="submission" date="2019-07" db="EMBL/GenBank/DDBJ databases">
        <title>De Novo Assembly of kiwifruit Actinidia rufa.</title>
        <authorList>
            <person name="Sugita-Konishi S."/>
            <person name="Sato K."/>
            <person name="Mori E."/>
            <person name="Abe Y."/>
            <person name="Kisaki G."/>
            <person name="Hamano K."/>
            <person name="Suezawa K."/>
            <person name="Otani M."/>
            <person name="Fukuda T."/>
            <person name="Manabe T."/>
            <person name="Gomi K."/>
            <person name="Tabuchi M."/>
            <person name="Akimitsu K."/>
            <person name="Kataoka I."/>
        </authorList>
    </citation>
    <scope>NUCLEOTIDE SEQUENCE [LARGE SCALE GENOMIC DNA]</scope>
    <source>
        <strain evidence="4">cv. Fuchu</strain>
    </source>
</reference>
<keyword evidence="4" id="KW-1185">Reference proteome</keyword>
<dbReference type="InterPro" id="IPR036339">
    <property type="entry name" value="PUB-like_dom_sf"/>
</dbReference>
<dbReference type="PANTHER" id="PTHR47796:SF1">
    <property type="entry name" value="OS08G0500800 PROTEIN"/>
    <property type="match status" value="1"/>
</dbReference>
<evidence type="ECO:0000259" key="2">
    <source>
        <dbReference type="Pfam" id="PF09409"/>
    </source>
</evidence>
<dbReference type="PANTHER" id="PTHR47796">
    <property type="entry name" value="ZINC METALLOPROTEINASE-LIKE PROTEIN"/>
    <property type="match status" value="1"/>
</dbReference>
<dbReference type="AlphaFoldDB" id="A0A7J0FFX4"/>
<evidence type="ECO:0000256" key="1">
    <source>
        <dbReference type="SAM" id="MobiDB-lite"/>
    </source>
</evidence>